<accession>A0A5N5QN58</accession>
<organism evidence="1 2">
    <name type="scientific">Ceratobasidium theobromae</name>
    <dbReference type="NCBI Taxonomy" id="1582974"/>
    <lineage>
        <taxon>Eukaryota</taxon>
        <taxon>Fungi</taxon>
        <taxon>Dikarya</taxon>
        <taxon>Basidiomycota</taxon>
        <taxon>Agaricomycotina</taxon>
        <taxon>Agaricomycetes</taxon>
        <taxon>Cantharellales</taxon>
        <taxon>Ceratobasidiaceae</taxon>
        <taxon>Ceratobasidium</taxon>
    </lineage>
</organism>
<dbReference type="AlphaFoldDB" id="A0A5N5QN58"/>
<evidence type="ECO:0000313" key="2">
    <source>
        <dbReference type="Proteomes" id="UP000383932"/>
    </source>
</evidence>
<dbReference type="Proteomes" id="UP000383932">
    <property type="component" value="Unassembled WGS sequence"/>
</dbReference>
<gene>
    <name evidence="1" type="ORF">CTheo_3426</name>
</gene>
<keyword evidence="2" id="KW-1185">Reference proteome</keyword>
<name>A0A5N5QN58_9AGAM</name>
<evidence type="ECO:0000313" key="1">
    <source>
        <dbReference type="EMBL" id="KAB5593124.1"/>
    </source>
</evidence>
<sequence length="230" mass="25749">MPLELLHMTNASAFYCFMGTMLRARGLTEVNAELIGILIETMHLFTRTVPTPLNGQSALRVVDSKKTVLALYDAFEINTLSGNFEKIKRICSETRDLERLPKNYQLFISMNLEPHRQGEDYDQGIIDTKTLLHFIVLARYVVSELGGIKYAADLYENFKKFGCGGLQVGAGSTSRAPTQVYESEQVTRANQALIASLDSTQKPGLLSKLKGKKSKRVLVERSNKKLDLLE</sequence>
<comment type="caution">
    <text evidence="1">The sequence shown here is derived from an EMBL/GenBank/DDBJ whole genome shotgun (WGS) entry which is preliminary data.</text>
</comment>
<dbReference type="EMBL" id="SSOP01000045">
    <property type="protein sequence ID" value="KAB5593124.1"/>
    <property type="molecule type" value="Genomic_DNA"/>
</dbReference>
<proteinExistence type="predicted"/>
<reference evidence="1 2" key="1">
    <citation type="journal article" date="2019" name="Fungal Biol. Biotechnol.">
        <title>Draft genome sequence of fastidious pathogen Ceratobasidium theobromae, which causes vascular-streak dieback in Theobroma cacao.</title>
        <authorList>
            <person name="Ali S.S."/>
            <person name="Asman A."/>
            <person name="Shao J."/>
            <person name="Firmansyah A.P."/>
            <person name="Susilo A.W."/>
            <person name="Rosmana A."/>
            <person name="McMahon P."/>
            <person name="Junaid M."/>
            <person name="Guest D."/>
            <person name="Kheng T.Y."/>
            <person name="Meinhardt L.W."/>
            <person name="Bailey B.A."/>
        </authorList>
    </citation>
    <scope>NUCLEOTIDE SEQUENCE [LARGE SCALE GENOMIC DNA]</scope>
    <source>
        <strain evidence="1 2">CT2</strain>
    </source>
</reference>
<protein>
    <submittedName>
        <fullName evidence="1">Uncharacterized protein</fullName>
    </submittedName>
</protein>